<sequence>MTTQPRRGLAADTTSTVPAESGRFARSDRRPRREPSLSRVIEAASLRGDGGVELRRHSVPDHPLFLDAAGALARGTLLRTPDGPVAVEDLAPGDRLVTVEGDTVAILWIGSTTIAPGAGAPPLTRVMPEAFGPGRPAGDLLAGPAARRLHAPPGLDRLSGTARVLTPLADLRDGEGVIAVTPPGPVRVHQVLTERHTACDAGGLMLETFHPGLRTAETLAPELRARFLSLFPHLTDFAGFGPLGWPRVSGETLARLTAA</sequence>
<proteinExistence type="predicted"/>
<dbReference type="AlphaFoldDB" id="A0A3D9BTZ5"/>
<evidence type="ECO:0000259" key="2">
    <source>
        <dbReference type="Pfam" id="PF13403"/>
    </source>
</evidence>
<protein>
    <recommendedName>
        <fullName evidence="2">Hedgehog/Intein (Hint) domain-containing protein</fullName>
    </recommendedName>
</protein>
<feature type="region of interest" description="Disordered" evidence="1">
    <location>
        <begin position="1"/>
        <end position="37"/>
    </location>
</feature>
<dbReference type="Proteomes" id="UP000257131">
    <property type="component" value="Unassembled WGS sequence"/>
</dbReference>
<dbReference type="EMBL" id="QOHR01000009">
    <property type="protein sequence ID" value="REC56856.1"/>
    <property type="molecule type" value="Genomic_DNA"/>
</dbReference>
<accession>A0A3D9BTZ5</accession>
<dbReference type="Pfam" id="PF13403">
    <property type="entry name" value="Hint_2"/>
    <property type="match status" value="1"/>
</dbReference>
<dbReference type="SUPFAM" id="SSF51294">
    <property type="entry name" value="Hedgehog/intein (Hint) domain"/>
    <property type="match status" value="1"/>
</dbReference>
<gene>
    <name evidence="3" type="ORF">DRV84_08660</name>
</gene>
<reference evidence="3 4" key="1">
    <citation type="journal article" date="2017" name="Int. J. Syst. Evol. Microbiol.">
        <title>Rhodosalinus sediminis gen. nov., sp. nov., isolated from marine saltern.</title>
        <authorList>
            <person name="Guo L.Y."/>
            <person name="Ling S.K."/>
            <person name="Li C.M."/>
            <person name="Chen G.J."/>
            <person name="Du Z.J."/>
        </authorList>
    </citation>
    <scope>NUCLEOTIDE SEQUENCE [LARGE SCALE GENOMIC DNA]</scope>
    <source>
        <strain evidence="3 4">WDN1C137</strain>
    </source>
</reference>
<dbReference type="InterPro" id="IPR036844">
    <property type="entry name" value="Hint_dom_sf"/>
</dbReference>
<evidence type="ECO:0000313" key="3">
    <source>
        <dbReference type="EMBL" id="REC56856.1"/>
    </source>
</evidence>
<evidence type="ECO:0000256" key="1">
    <source>
        <dbReference type="SAM" id="MobiDB-lite"/>
    </source>
</evidence>
<keyword evidence="4" id="KW-1185">Reference proteome</keyword>
<feature type="compositionally biased region" description="Basic and acidic residues" evidence="1">
    <location>
        <begin position="23"/>
        <end position="36"/>
    </location>
</feature>
<evidence type="ECO:0000313" key="4">
    <source>
        <dbReference type="Proteomes" id="UP000257131"/>
    </source>
</evidence>
<organism evidence="3 4">
    <name type="scientific">Rhodosalinus sediminis</name>
    <dbReference type="NCBI Taxonomy" id="1940533"/>
    <lineage>
        <taxon>Bacteria</taxon>
        <taxon>Pseudomonadati</taxon>
        <taxon>Pseudomonadota</taxon>
        <taxon>Alphaproteobacteria</taxon>
        <taxon>Rhodobacterales</taxon>
        <taxon>Paracoccaceae</taxon>
        <taxon>Rhodosalinus</taxon>
    </lineage>
</organism>
<comment type="caution">
    <text evidence="3">The sequence shown here is derived from an EMBL/GenBank/DDBJ whole genome shotgun (WGS) entry which is preliminary data.</text>
</comment>
<name>A0A3D9BTZ5_9RHOB</name>
<dbReference type="InterPro" id="IPR028992">
    <property type="entry name" value="Hedgehog/Intein_dom"/>
</dbReference>
<feature type="domain" description="Hedgehog/Intein (Hint)" evidence="2">
    <location>
        <begin position="72"/>
        <end position="212"/>
    </location>
</feature>